<proteinExistence type="predicted"/>
<protein>
    <submittedName>
        <fullName evidence="2">Uncharacterized protein</fullName>
    </submittedName>
</protein>
<sequence>MAPLLSFLHGTFTSRSGNSKAASPLPRRAATSAPLPFLHGRHPSSKQAAGRCLSPAPSSSTIAPPPSQLQLHQGELLLLHPLARPFPLQSSSIPIFPPHAAPPFHHGRPLLHRRRRPSSKQAAVARASSLCFSTKRNEQAATPTSASPLLQATSPLSAHQVFDKFPHLEQQPIPGYPSISLVPGKVKCSDEAAAAKHVPLETQDTHREVRDCADEDDYGSTRERSVLLQVLEDETDDDHSYDGRR</sequence>
<reference evidence="2 3" key="1">
    <citation type="submission" date="2024-02" db="EMBL/GenBank/DDBJ databases">
        <title>High-quality chromosome-scale genome assembly of Pensacola bahiagrass (Paspalum notatum Flugge var. saurae).</title>
        <authorList>
            <person name="Vega J.M."/>
            <person name="Podio M."/>
            <person name="Orjuela J."/>
            <person name="Siena L.A."/>
            <person name="Pessino S.C."/>
            <person name="Combes M.C."/>
            <person name="Mariac C."/>
            <person name="Albertini E."/>
            <person name="Pupilli F."/>
            <person name="Ortiz J.P.A."/>
            <person name="Leblanc O."/>
        </authorList>
    </citation>
    <scope>NUCLEOTIDE SEQUENCE [LARGE SCALE GENOMIC DNA]</scope>
    <source>
        <strain evidence="2">R1</strain>
        <tissue evidence="2">Leaf</tissue>
    </source>
</reference>
<name>A0AAQ3SZQ9_PASNO</name>
<dbReference type="Proteomes" id="UP001341281">
    <property type="component" value="Chromosome 03"/>
</dbReference>
<organism evidence="2 3">
    <name type="scientific">Paspalum notatum var. saurae</name>
    <dbReference type="NCBI Taxonomy" id="547442"/>
    <lineage>
        <taxon>Eukaryota</taxon>
        <taxon>Viridiplantae</taxon>
        <taxon>Streptophyta</taxon>
        <taxon>Embryophyta</taxon>
        <taxon>Tracheophyta</taxon>
        <taxon>Spermatophyta</taxon>
        <taxon>Magnoliopsida</taxon>
        <taxon>Liliopsida</taxon>
        <taxon>Poales</taxon>
        <taxon>Poaceae</taxon>
        <taxon>PACMAD clade</taxon>
        <taxon>Panicoideae</taxon>
        <taxon>Andropogonodae</taxon>
        <taxon>Paspaleae</taxon>
        <taxon>Paspalinae</taxon>
        <taxon>Paspalum</taxon>
    </lineage>
</organism>
<evidence type="ECO:0000313" key="3">
    <source>
        <dbReference type="Proteomes" id="UP001341281"/>
    </source>
</evidence>
<gene>
    <name evidence="2" type="ORF">U9M48_013318</name>
</gene>
<evidence type="ECO:0000313" key="2">
    <source>
        <dbReference type="EMBL" id="WVZ63706.1"/>
    </source>
</evidence>
<accession>A0AAQ3SZQ9</accession>
<feature type="compositionally biased region" description="Basic and acidic residues" evidence="1">
    <location>
        <begin position="203"/>
        <end position="212"/>
    </location>
</feature>
<evidence type="ECO:0000256" key="1">
    <source>
        <dbReference type="SAM" id="MobiDB-lite"/>
    </source>
</evidence>
<feature type="region of interest" description="Disordered" evidence="1">
    <location>
        <begin position="13"/>
        <end position="67"/>
    </location>
</feature>
<keyword evidence="3" id="KW-1185">Reference proteome</keyword>
<dbReference type="EMBL" id="CP144747">
    <property type="protein sequence ID" value="WVZ63706.1"/>
    <property type="molecule type" value="Genomic_DNA"/>
</dbReference>
<feature type="region of interest" description="Disordered" evidence="1">
    <location>
        <begin position="200"/>
        <end position="245"/>
    </location>
</feature>
<dbReference type="AlphaFoldDB" id="A0AAQ3SZQ9"/>
<feature type="compositionally biased region" description="Low complexity" evidence="1">
    <location>
        <begin position="54"/>
        <end position="67"/>
    </location>
</feature>